<gene>
    <name evidence="1" type="ORF">MSG28_000182</name>
</gene>
<comment type="caution">
    <text evidence="1">The sequence shown here is derived from an EMBL/GenBank/DDBJ whole genome shotgun (WGS) entry which is preliminary data.</text>
</comment>
<evidence type="ECO:0000313" key="2">
    <source>
        <dbReference type="Proteomes" id="UP001064048"/>
    </source>
</evidence>
<name>A0ACC0K044_CHOFU</name>
<dbReference type="EMBL" id="CM046131">
    <property type="protein sequence ID" value="KAI8429560.1"/>
    <property type="molecule type" value="Genomic_DNA"/>
</dbReference>
<organism evidence="1 2">
    <name type="scientific">Choristoneura fumiferana</name>
    <name type="common">Spruce budworm moth</name>
    <name type="synonym">Archips fumiferana</name>
    <dbReference type="NCBI Taxonomy" id="7141"/>
    <lineage>
        <taxon>Eukaryota</taxon>
        <taxon>Metazoa</taxon>
        <taxon>Ecdysozoa</taxon>
        <taxon>Arthropoda</taxon>
        <taxon>Hexapoda</taxon>
        <taxon>Insecta</taxon>
        <taxon>Pterygota</taxon>
        <taxon>Neoptera</taxon>
        <taxon>Endopterygota</taxon>
        <taxon>Lepidoptera</taxon>
        <taxon>Glossata</taxon>
        <taxon>Ditrysia</taxon>
        <taxon>Tortricoidea</taxon>
        <taxon>Tortricidae</taxon>
        <taxon>Tortricinae</taxon>
        <taxon>Choristoneura</taxon>
    </lineage>
</organism>
<reference evidence="1 2" key="1">
    <citation type="journal article" date="2022" name="Genome Biol. Evol.">
        <title>The Spruce Budworm Genome: Reconstructing the Evolutionary History of Antifreeze Proteins.</title>
        <authorList>
            <person name="Beliveau C."/>
            <person name="Gagne P."/>
            <person name="Picq S."/>
            <person name="Vernygora O."/>
            <person name="Keeling C.I."/>
            <person name="Pinkney K."/>
            <person name="Doucet D."/>
            <person name="Wen F."/>
            <person name="Johnston J.S."/>
            <person name="Maaroufi H."/>
            <person name="Boyle B."/>
            <person name="Laroche J."/>
            <person name="Dewar K."/>
            <person name="Juretic N."/>
            <person name="Blackburn G."/>
            <person name="Nisole A."/>
            <person name="Brunet B."/>
            <person name="Brandao M."/>
            <person name="Lumley L."/>
            <person name="Duan J."/>
            <person name="Quan G."/>
            <person name="Lucarotti C.J."/>
            <person name="Roe A.D."/>
            <person name="Sperling F.A.H."/>
            <person name="Levesque R.C."/>
            <person name="Cusson M."/>
        </authorList>
    </citation>
    <scope>NUCLEOTIDE SEQUENCE [LARGE SCALE GENOMIC DNA]</scope>
    <source>
        <strain evidence="1">Glfc:IPQL:Cfum</strain>
    </source>
</reference>
<sequence length="902" mass="100591">MYPIEKQPIPFQTVHIDMTGRLTKRNAKHEYVVVIIDAYTKYTLLTYATNKTAISMLSALKKLVALFGAPKQIISDQDTAFKAEFEAYCKEHGIYQHFIAPGVSRSNGQVERMMTVVKNGLTIIRNYETDDWKKGLDALQLAINCTKNKTTNVCPLKALTGRTCAVPAELICLIDEAEGSVDRTQLDNYMRKKIEKRGLEDKKRFDKGKARVTRFEKGEIVLFKTNPRTQIGLDLKYPEAYEIWKILPNDRYQIKKMTSKGRPKKVAHDQLRLAPKPGNCGSQITVSASEIPTLENNDTSERETAAVPATGAGGASGAAGALAASTGNVVVDLAGWLAGRVPHSEWRRLVAPPADPVAPPPRDAHLAHKYLARWRERMLLSHGMRPLSLEDGGWLRPVMFEPSSRIARDTACQMVRSLCDSYERSKAVLILLTSFLPEVGTAGEASEQFLQLYQSLASEAPWKQFLALRGVLQQIADLMTKEIEQLHRLEETTLTSDLAQGYALKRLTELLAMFLEESGARRTYKGRLVGAVLGGYLSLRRLVVQRTRLTDDTQEKLLELLEEMTTGTETETAEFMAVCIETVQKYPLHDYRTPVFIFERLCSIIYPEENDVGEFFLTLEKDPQQEDFLQGRMLGNPYSCLEPGMGPLMRDVKNKICTDCELVALLEDDNGMELLVCNKIMSLDLPVKEVYKKVWCTSGEGVDAMRVVYRMRGLLGDATEEFVETLSQTNAEAVDDEQLYRMANVLADCGSDTALNPRDADASRPASPAPVQMPSTSLAAETCSQDDIQPELDTEILALLGDAPKSDIQFGKPTHRDLASRWQDILEKGLLKDVKEKILDSYLIPENCSLLVAPTLNPEANLASRNAQGQTSALNGGRHRSDRRRRRVPGGDRLRGIVRGSS</sequence>
<protein>
    <submittedName>
        <fullName evidence="1">Uncharacterized protein</fullName>
    </submittedName>
</protein>
<dbReference type="Proteomes" id="UP001064048">
    <property type="component" value="Chromosome Z"/>
</dbReference>
<proteinExistence type="predicted"/>
<evidence type="ECO:0000313" key="1">
    <source>
        <dbReference type="EMBL" id="KAI8429560.1"/>
    </source>
</evidence>
<accession>A0ACC0K044</accession>
<keyword evidence="2" id="KW-1185">Reference proteome</keyword>